<reference evidence="3 4" key="1">
    <citation type="journal article" date="2015" name="Genome Biol. Evol.">
        <title>Comparative Genomics of a Bacterivorous Green Alga Reveals Evolutionary Causalities and Consequences of Phago-Mixotrophic Mode of Nutrition.</title>
        <authorList>
            <person name="Burns J.A."/>
            <person name="Paasch A."/>
            <person name="Narechania A."/>
            <person name="Kim E."/>
        </authorList>
    </citation>
    <scope>NUCLEOTIDE SEQUENCE [LARGE SCALE GENOMIC DNA]</scope>
    <source>
        <strain evidence="3 4">PLY_AMNH</strain>
    </source>
</reference>
<name>A0AAE0FX39_9CHLO</name>
<comment type="caution">
    <text evidence="3">The sequence shown here is derived from an EMBL/GenBank/DDBJ whole genome shotgun (WGS) entry which is preliminary data.</text>
</comment>
<dbReference type="PANTHER" id="PTHR22640">
    <property type="entry name" value="STRUCTURAL MAINTENANCE OF CHROMOSOMES FLEXIBLE HINGE DOMAIN-CONTAINING PROTEIN 1"/>
    <property type="match status" value="1"/>
</dbReference>
<feature type="region of interest" description="Disordered" evidence="1">
    <location>
        <begin position="805"/>
        <end position="844"/>
    </location>
</feature>
<accession>A0AAE0FX39</accession>
<feature type="region of interest" description="Disordered" evidence="1">
    <location>
        <begin position="490"/>
        <end position="513"/>
    </location>
</feature>
<feature type="region of interest" description="Disordered" evidence="1">
    <location>
        <begin position="1253"/>
        <end position="1283"/>
    </location>
</feature>
<organism evidence="3 4">
    <name type="scientific">Cymbomonas tetramitiformis</name>
    <dbReference type="NCBI Taxonomy" id="36881"/>
    <lineage>
        <taxon>Eukaryota</taxon>
        <taxon>Viridiplantae</taxon>
        <taxon>Chlorophyta</taxon>
        <taxon>Pyramimonadophyceae</taxon>
        <taxon>Pyramimonadales</taxon>
        <taxon>Pyramimonadaceae</taxon>
        <taxon>Cymbomonas</taxon>
    </lineage>
</organism>
<dbReference type="InterPro" id="IPR055109">
    <property type="entry name" value="SMCHD1_S5"/>
</dbReference>
<dbReference type="Proteomes" id="UP001190700">
    <property type="component" value="Unassembled WGS sequence"/>
</dbReference>
<feature type="region of interest" description="Disordered" evidence="1">
    <location>
        <begin position="1"/>
        <end position="27"/>
    </location>
</feature>
<evidence type="ECO:0000313" key="4">
    <source>
        <dbReference type="Proteomes" id="UP001190700"/>
    </source>
</evidence>
<dbReference type="SUPFAM" id="SSF55874">
    <property type="entry name" value="ATPase domain of HSP90 chaperone/DNA topoisomerase II/histidine kinase"/>
    <property type="match status" value="1"/>
</dbReference>
<feature type="compositionally biased region" description="Low complexity" evidence="1">
    <location>
        <begin position="806"/>
        <end position="817"/>
    </location>
</feature>
<dbReference type="Pfam" id="PF22899">
    <property type="entry name" value="SMCHD1_S5"/>
    <property type="match status" value="1"/>
</dbReference>
<dbReference type="GO" id="GO:0006302">
    <property type="term" value="P:double-strand break repair"/>
    <property type="evidence" value="ECO:0007669"/>
    <property type="project" value="InterPro"/>
</dbReference>
<keyword evidence="4" id="KW-1185">Reference proteome</keyword>
<evidence type="ECO:0000313" key="3">
    <source>
        <dbReference type="EMBL" id="KAK3267357.1"/>
    </source>
</evidence>
<dbReference type="Pfam" id="PF13589">
    <property type="entry name" value="HATPase_c_3"/>
    <property type="match status" value="1"/>
</dbReference>
<dbReference type="PANTHER" id="PTHR22640:SF2">
    <property type="entry name" value="STRUCTURAL MAINTENANCE OF CHROMOSOMES FLEXIBLE HINGE DOMAIN-CONTAINING PROTEIN 1"/>
    <property type="match status" value="1"/>
</dbReference>
<evidence type="ECO:0000256" key="1">
    <source>
        <dbReference type="SAM" id="MobiDB-lite"/>
    </source>
</evidence>
<dbReference type="InterPro" id="IPR036890">
    <property type="entry name" value="HATPase_C_sf"/>
</dbReference>
<gene>
    <name evidence="3" type="ORF">CYMTET_24075</name>
</gene>
<feature type="region of interest" description="Disordered" evidence="1">
    <location>
        <begin position="366"/>
        <end position="387"/>
    </location>
</feature>
<evidence type="ECO:0000259" key="2">
    <source>
        <dbReference type="Pfam" id="PF22899"/>
    </source>
</evidence>
<sequence length="1509" mass="160748">MFGHKSQAFRASSERTGFHPEGNVWVQNTGNEGAKKVRMKHRQDLAALKLAVQQRFSPSLDAVDFLLTDTSIDIQTDSDLATVIEDAVLFVVLPEDRRLGDPLKERITFQPHPKTMTMAGDYEYFASQGKHPFVYALAELVDNSLRAMRNVDKLQRQLSIYLLIGGSASESAICVQDAGVGMTPHELNQWAVMNLSMNDRGQQPEELALHGCSQVVAKAAHTRHLTSDLSYFGVGSKNACFYLGASTRVSTRQAGSRYVHELCIAANELERRYVQQQGSVWEEDLLHRNAADTGTLPSAYATQPVLERLLREEESEGSPSFTRVLVSDLKEDVYEQLQRGDAGSACTDLAHIYHFYLHGPQGACAQAPAPGSQGSDKDTTGVAACPEEDEEGAKAVVVVEQWEGQAQCWRRDLRQVTDDLLSQYLVMQRSEFTFALEVAGKGLVEGVLYYFPYDMDHETMPVDPRASGTRRKAAGASAVACLQAVQEGTQAMGTQAGSRDSEEDGEEEARPGPGALFQTFWQGRLIPETAVASLPFIHAVAGVARGGARGAGRTAAARDVLPDECFARLRGLLFFGPSFKVTRNKLSFRDNLEALLDSSTPLERSMERKFREWLLQCHTSLDKHVLFEGLLPAADQAAARKQHGESVTLFEHAVMDKERRSQGERVRLAMRPAVVGEIAFFSVAGVVHEGGAYASGLVWVRPLPEEIYGSDARISAPLRRLQGGALSESEVQEHVMRERLKGPSSLQLQPMSLSSGRLALEAGDEVPESTVAVSTGAGNRVTRAQLGGSRVALVVVQTLRFHPEMPASKEAPVPEKAAPAKKRRRGRSSADQMKGDAGVAGEGEDADAGEVVTAVRNATPVKDCYQFQPILAGLKRAGRYTLEYTVERPEGVGSGMPALRMVAELRVKPGAATSFSLEGTPEEGCEVCLGGAALPGPLTVVLFDEYGNRADRATRPSQDPLPVSFEVSAEVAGGEPEGVADTGVSVQASKQDPGKGVVHLAGLAFVGPPDGEEHKLAALFSSEEQLPQQQQAVHRQGLRGGGKKKKASGGDVAAPAVVGARLMVTVLVKGLHSTCNTFRVHLLPGAPTTLSLVPGHPFTHAAVDSEPELALTVGSPVPEWRVVACDRWGNRTGPSAERMFHVEARCDILEVPRQCFEVTEAGVAVLDAMQVRQNACTQEAAELTVRLRQGAPSPQPGGSDDAEMVDAGLEDGSGRLRCWLHARASPAVARLVLMRDGVEVGGVGMAGAAEDEEDVEPGSSAGLPVVAPELPGGGRFSTSWTRGSKKAKGAGLAQALPRMPVAEAAGEEQAAWVRFLADSGESWVLAFAVLPSAGAPHAWGMTVIEEGGRRELGGGAARGTGTAAGATGTVGRGGSAAAGSQGMGIPCGEEFRVEIEMVDAHGNVCAPGTRLAPGLAALMPHVVAEAARPATLKVQEGSACWRTKERGDIFVLSAVLLGEPGEVTLRVVDRGPPCEDSGPQCEDAEGAASGRLMEDSLKASPLTAAETRV</sequence>
<feature type="domain" description="SMCHD1 ribosomal S5" evidence="2">
    <location>
        <begin position="418"/>
        <end position="619"/>
    </location>
</feature>
<dbReference type="EMBL" id="LGRX02012457">
    <property type="protein sequence ID" value="KAK3267357.1"/>
    <property type="molecule type" value="Genomic_DNA"/>
</dbReference>
<dbReference type="InterPro" id="IPR038892">
    <property type="entry name" value="SMCHD1"/>
</dbReference>
<proteinExistence type="predicted"/>
<dbReference type="Gene3D" id="3.30.565.10">
    <property type="entry name" value="Histidine kinase-like ATPase, C-terminal domain"/>
    <property type="match status" value="1"/>
</dbReference>
<protein>
    <recommendedName>
        <fullName evidence="2">SMCHD1 ribosomal S5 domain-containing protein</fullName>
    </recommendedName>
</protein>